<dbReference type="PIRSF" id="PIRSF004690">
    <property type="entry name" value="DmsD"/>
    <property type="match status" value="1"/>
</dbReference>
<gene>
    <name evidence="2" type="ORF">DZ860_21855</name>
</gene>
<dbReference type="AlphaFoldDB" id="A0A3A6Q5H3"/>
<evidence type="ECO:0000313" key="2">
    <source>
        <dbReference type="EMBL" id="RJX65328.1"/>
    </source>
</evidence>
<evidence type="ECO:0000256" key="1">
    <source>
        <dbReference type="ARBA" id="ARBA00023186"/>
    </source>
</evidence>
<dbReference type="EMBL" id="QVMU01000035">
    <property type="protein sequence ID" value="RJX65328.1"/>
    <property type="molecule type" value="Genomic_DNA"/>
</dbReference>
<comment type="caution">
    <text evidence="2">The sequence shown here is derived from an EMBL/GenBank/DDBJ whole genome shotgun (WGS) entry which is preliminary data.</text>
</comment>
<dbReference type="Gene3D" id="1.10.3480.10">
    <property type="entry name" value="TorD-like"/>
    <property type="match status" value="1"/>
</dbReference>
<name>A0A3A6Q5H3_9VIBR</name>
<dbReference type="Pfam" id="PF02613">
    <property type="entry name" value="Nitrate_red_del"/>
    <property type="match status" value="1"/>
</dbReference>
<dbReference type="Proteomes" id="UP000273252">
    <property type="component" value="Unassembled WGS sequence"/>
</dbReference>
<dbReference type="InterPro" id="IPR050289">
    <property type="entry name" value="TorD/DmsD_chaperones"/>
</dbReference>
<keyword evidence="3" id="KW-1185">Reference proteome</keyword>
<dbReference type="InterPro" id="IPR036411">
    <property type="entry name" value="TorD-like_sf"/>
</dbReference>
<evidence type="ECO:0000313" key="3">
    <source>
        <dbReference type="Proteomes" id="UP000273252"/>
    </source>
</evidence>
<proteinExistence type="predicted"/>
<dbReference type="InterPro" id="IPR020945">
    <property type="entry name" value="DMSO/NO3_reduct_chaperone"/>
</dbReference>
<accession>A0A3A6Q5H3</accession>
<reference evidence="2 3" key="1">
    <citation type="submission" date="2018-08" db="EMBL/GenBank/DDBJ databases">
        <title>Vibrio isolated from the Eastern China Marginal Seas.</title>
        <authorList>
            <person name="Li Y."/>
        </authorList>
    </citation>
    <scope>NUCLEOTIDE SEQUENCE [LARGE SCALE GENOMIC DNA]</scope>
    <source>
        <strain evidence="2 3">BEI233</strain>
    </source>
</reference>
<dbReference type="InterPro" id="IPR026269">
    <property type="entry name" value="DmsD-type"/>
</dbReference>
<protein>
    <submittedName>
        <fullName evidence="2">Molecular chaperone</fullName>
    </submittedName>
</protein>
<dbReference type="PANTHER" id="PTHR34227">
    <property type="entry name" value="CHAPERONE PROTEIN YCDY"/>
    <property type="match status" value="1"/>
</dbReference>
<dbReference type="SUPFAM" id="SSF89155">
    <property type="entry name" value="TorD-like"/>
    <property type="match status" value="1"/>
</dbReference>
<dbReference type="RefSeq" id="WP_120035244.1">
    <property type="nucleotide sequence ID" value="NZ_QVMU01000035.1"/>
</dbReference>
<sequence length="196" mass="22349">MNNLALLPRALGALFYYSPVEQINLATLNDLESLANAYQWQNIETVSALITSLQQHRYSANKYNFSVLFEGQGEMIAPPWGSVYQNRENLVMGDSTAAYYEFLARVGIDFEIKNQPLDQFGLMMWALALLMEEGNQVAIVEFLAVHLLPWSDRYLELLQSNPESPFYADLAKLTELFLNQVKTEIGLTIEPIKLYK</sequence>
<keyword evidence="1" id="KW-0143">Chaperone</keyword>
<organism evidence="2 3">
    <name type="scientific">Vibrio sinensis</name>
    <dbReference type="NCBI Taxonomy" id="2302434"/>
    <lineage>
        <taxon>Bacteria</taxon>
        <taxon>Pseudomonadati</taxon>
        <taxon>Pseudomonadota</taxon>
        <taxon>Gammaproteobacteria</taxon>
        <taxon>Vibrionales</taxon>
        <taxon>Vibrionaceae</taxon>
        <taxon>Vibrio</taxon>
    </lineage>
</organism>
<dbReference type="PANTHER" id="PTHR34227:SF13">
    <property type="entry name" value="TAT PROOFREADING CHAPERONE DMSD-RELATED"/>
    <property type="match status" value="1"/>
</dbReference>
<dbReference type="OrthoDB" id="3174863at2"/>